<dbReference type="SMART" id="SM00267">
    <property type="entry name" value="GGDEF"/>
    <property type="match status" value="1"/>
</dbReference>
<dbReference type="InterPro" id="IPR001633">
    <property type="entry name" value="EAL_dom"/>
</dbReference>
<feature type="domain" description="PAS" evidence="1">
    <location>
        <begin position="111"/>
        <end position="181"/>
    </location>
</feature>
<dbReference type="InterPro" id="IPR000160">
    <property type="entry name" value="GGDEF_dom"/>
</dbReference>
<dbReference type="Pfam" id="PF00563">
    <property type="entry name" value="EAL"/>
    <property type="match status" value="1"/>
</dbReference>
<dbReference type="PROSITE" id="PS50113">
    <property type="entry name" value="PAC"/>
    <property type="match status" value="1"/>
</dbReference>
<feature type="domain" description="PAC" evidence="2">
    <location>
        <begin position="185"/>
        <end position="237"/>
    </location>
</feature>
<dbReference type="Gene3D" id="3.30.450.20">
    <property type="entry name" value="PAS domain"/>
    <property type="match status" value="1"/>
</dbReference>
<dbReference type="PROSITE" id="PS50887">
    <property type="entry name" value="GGDEF"/>
    <property type="match status" value="1"/>
</dbReference>
<dbReference type="CDD" id="cd00130">
    <property type="entry name" value="PAS"/>
    <property type="match status" value="1"/>
</dbReference>
<dbReference type="PROSITE" id="PS50883">
    <property type="entry name" value="EAL"/>
    <property type="match status" value="1"/>
</dbReference>
<dbReference type="InterPro" id="IPR000700">
    <property type="entry name" value="PAS-assoc_C"/>
</dbReference>
<evidence type="ECO:0000259" key="4">
    <source>
        <dbReference type="PROSITE" id="PS50887"/>
    </source>
</evidence>
<dbReference type="Pfam" id="PF00990">
    <property type="entry name" value="GGDEF"/>
    <property type="match status" value="1"/>
</dbReference>
<accession>A0ABT1A3Z8</accession>
<dbReference type="SMART" id="SM00091">
    <property type="entry name" value="PAS"/>
    <property type="match status" value="1"/>
</dbReference>
<dbReference type="InterPro" id="IPR043128">
    <property type="entry name" value="Rev_trsase/Diguanyl_cyclase"/>
</dbReference>
<dbReference type="InterPro" id="IPR001610">
    <property type="entry name" value="PAC"/>
</dbReference>
<evidence type="ECO:0000259" key="2">
    <source>
        <dbReference type="PROSITE" id="PS50113"/>
    </source>
</evidence>
<dbReference type="CDD" id="cd01949">
    <property type="entry name" value="GGDEF"/>
    <property type="match status" value="1"/>
</dbReference>
<dbReference type="InterPro" id="IPR000014">
    <property type="entry name" value="PAS"/>
</dbReference>
<sequence length="686" mass="73900">MSQPALLELLRGLAADVLDALSTAEGADAGVGTGIDTQRLRRVGARLVEAHLTEPAALQRTLELLSAELAGPRTAVAMAALAAGYAQALRSRTRDEQQRIMTAAMESRLAAEARFAAIFDAAAIGITVCHVDGEILEVNRALCDMLGYAPADLVSRQFWEFDHPDDRPGLWDRTKDLLTGAVDHLRLEKPYFRRDGTTVLTDLVLSLVSDPDGRSRYVVAMMQDITEQRRMQDRLAHQATHDPLTGLPNRTMFFERLDAALLPVGDGPAVGVCYLDLDGFKAVNDTLGHDVGDELLRAVAQRLETELGHDGHVVARMGGDEFVILVEHCPDTAALEAVAAAALDLVRTPVRVGGTEVQVSASVGVVRHSGGATTAADLTKAADTTMYWAKSDGRDRYALFDADRHRDDVHRYGLSARMPQALERGEFVVEYQPLVRLADQRVIGVEALVRWELPDGRRLGPDEFVPIAEHNGLIVPLGRSVLTEACRAAVGWAAELPEHPLLMSVNLAARQVREPGIVTAIAGILADTGWRPELLQLELTESDLMGSTGETLSVLRTLAAMGVRIAIDDFGTGYSNLAYLRHLPVHTLKLAGPFVTGANLPDGLLSAPRGAADDVDARVLAAVVELARVLGLSVTAESVETAGQLERLRALGCDTGQGWYFARSVPAAEVLDMVRDPPWPAPPGPQ</sequence>
<dbReference type="PROSITE" id="PS50112">
    <property type="entry name" value="PAS"/>
    <property type="match status" value="1"/>
</dbReference>
<dbReference type="InterPro" id="IPR035965">
    <property type="entry name" value="PAS-like_dom_sf"/>
</dbReference>
<name>A0ABT1A3Z8_9PSEU</name>
<dbReference type="PANTHER" id="PTHR44757:SF2">
    <property type="entry name" value="BIOFILM ARCHITECTURE MAINTENANCE PROTEIN MBAA"/>
    <property type="match status" value="1"/>
</dbReference>
<evidence type="ECO:0000259" key="1">
    <source>
        <dbReference type="PROSITE" id="PS50112"/>
    </source>
</evidence>
<evidence type="ECO:0000313" key="5">
    <source>
        <dbReference type="EMBL" id="MCO1657737.1"/>
    </source>
</evidence>
<protein>
    <submittedName>
        <fullName evidence="5">EAL domain-containing protein</fullName>
    </submittedName>
</protein>
<dbReference type="InterPro" id="IPR029787">
    <property type="entry name" value="Nucleotide_cyclase"/>
</dbReference>
<organism evidence="5 6">
    <name type="scientific">Pseudonocardia humida</name>
    <dbReference type="NCBI Taxonomy" id="2800819"/>
    <lineage>
        <taxon>Bacteria</taxon>
        <taxon>Bacillati</taxon>
        <taxon>Actinomycetota</taxon>
        <taxon>Actinomycetes</taxon>
        <taxon>Pseudonocardiales</taxon>
        <taxon>Pseudonocardiaceae</taxon>
        <taxon>Pseudonocardia</taxon>
    </lineage>
</organism>
<evidence type="ECO:0000259" key="3">
    <source>
        <dbReference type="PROSITE" id="PS50883"/>
    </source>
</evidence>
<dbReference type="Proteomes" id="UP001165283">
    <property type="component" value="Unassembled WGS sequence"/>
</dbReference>
<dbReference type="SMART" id="SM00086">
    <property type="entry name" value="PAC"/>
    <property type="match status" value="1"/>
</dbReference>
<feature type="domain" description="GGDEF" evidence="4">
    <location>
        <begin position="268"/>
        <end position="402"/>
    </location>
</feature>
<dbReference type="Gene3D" id="3.30.70.270">
    <property type="match status" value="1"/>
</dbReference>
<proteinExistence type="predicted"/>
<evidence type="ECO:0000313" key="6">
    <source>
        <dbReference type="Proteomes" id="UP001165283"/>
    </source>
</evidence>
<dbReference type="Pfam" id="PF13426">
    <property type="entry name" value="PAS_9"/>
    <property type="match status" value="1"/>
</dbReference>
<dbReference type="SUPFAM" id="SSF55785">
    <property type="entry name" value="PYP-like sensor domain (PAS domain)"/>
    <property type="match status" value="1"/>
</dbReference>
<dbReference type="SUPFAM" id="SSF55073">
    <property type="entry name" value="Nucleotide cyclase"/>
    <property type="match status" value="1"/>
</dbReference>
<dbReference type="SUPFAM" id="SSF141868">
    <property type="entry name" value="EAL domain-like"/>
    <property type="match status" value="1"/>
</dbReference>
<dbReference type="Gene3D" id="3.20.20.450">
    <property type="entry name" value="EAL domain"/>
    <property type="match status" value="1"/>
</dbReference>
<dbReference type="CDD" id="cd01948">
    <property type="entry name" value="EAL"/>
    <property type="match status" value="1"/>
</dbReference>
<dbReference type="InterPro" id="IPR035919">
    <property type="entry name" value="EAL_sf"/>
</dbReference>
<dbReference type="PANTHER" id="PTHR44757">
    <property type="entry name" value="DIGUANYLATE CYCLASE DGCP"/>
    <property type="match status" value="1"/>
</dbReference>
<gene>
    <name evidence="5" type="ORF">KDL28_21990</name>
</gene>
<reference evidence="5" key="1">
    <citation type="submission" date="2021-04" db="EMBL/GenBank/DDBJ databases">
        <title>Pseudonocardia sp. nov., isolated from sandy soil of mangrove forest.</title>
        <authorList>
            <person name="Zan Z."/>
            <person name="Huang R."/>
            <person name="Liu W."/>
        </authorList>
    </citation>
    <scope>NUCLEOTIDE SEQUENCE</scope>
    <source>
        <strain evidence="5">S2-4</strain>
    </source>
</reference>
<comment type="caution">
    <text evidence="5">The sequence shown here is derived from an EMBL/GenBank/DDBJ whole genome shotgun (WGS) entry which is preliminary data.</text>
</comment>
<feature type="domain" description="EAL" evidence="3">
    <location>
        <begin position="411"/>
        <end position="678"/>
    </location>
</feature>
<dbReference type="NCBIfam" id="TIGR00254">
    <property type="entry name" value="GGDEF"/>
    <property type="match status" value="1"/>
</dbReference>
<dbReference type="NCBIfam" id="TIGR00229">
    <property type="entry name" value="sensory_box"/>
    <property type="match status" value="1"/>
</dbReference>
<keyword evidence="6" id="KW-1185">Reference proteome</keyword>
<dbReference type="SMART" id="SM00052">
    <property type="entry name" value="EAL"/>
    <property type="match status" value="1"/>
</dbReference>
<dbReference type="EMBL" id="JAGSOV010000046">
    <property type="protein sequence ID" value="MCO1657737.1"/>
    <property type="molecule type" value="Genomic_DNA"/>
</dbReference>
<dbReference type="InterPro" id="IPR052155">
    <property type="entry name" value="Biofilm_reg_signaling"/>
</dbReference>
<dbReference type="RefSeq" id="WP_252441384.1">
    <property type="nucleotide sequence ID" value="NZ_JAGSOV010000046.1"/>
</dbReference>